<evidence type="ECO:0000256" key="2">
    <source>
        <dbReference type="ARBA" id="ARBA00022833"/>
    </source>
</evidence>
<dbReference type="EMBL" id="OC316578">
    <property type="protein sequence ID" value="CAD7392716.1"/>
    <property type="molecule type" value="Genomic_DNA"/>
</dbReference>
<reference evidence="5" key="1">
    <citation type="submission" date="2020-11" db="EMBL/GenBank/DDBJ databases">
        <authorList>
            <person name="Tran Van P."/>
        </authorList>
    </citation>
    <scope>NUCLEOTIDE SEQUENCE</scope>
</reference>
<feature type="domain" description="Phorbol-ester/DAG-type" evidence="4">
    <location>
        <begin position="368"/>
        <end position="400"/>
    </location>
</feature>
<dbReference type="Gene3D" id="3.30.60.20">
    <property type="match status" value="1"/>
</dbReference>
<dbReference type="Pfam" id="PF00130">
    <property type="entry name" value="C1_1"/>
    <property type="match status" value="1"/>
</dbReference>
<dbReference type="PROSITE" id="PS50081">
    <property type="entry name" value="ZF_DAG_PE_2"/>
    <property type="match status" value="1"/>
</dbReference>
<proteinExistence type="predicted"/>
<sequence length="449" mass="50310">MYRLSAIIPIAGPYLLSASQYTNSCPLYTVSQPAYQQLAPIYSQSASISTVVPLYTLSQQVYQQLSPIYSQSASIPIAGPLFTLSQPVYQQLSLMYRQSASIPIAGPCILSASQYTNSWPLYTLSQPVYQQLPLMYRQSASISTVVPLFTLSQPVFQQFSKSISTKLILLHQPEVWARLLRGAGCAYVQPPATSLYFSSHNRAFTAPYLLQERGISPHPFQSLKREIAARDDVRVASASSVRPPPTREREREGETERSVPTHTHTQTHTGLSGNSELRHHRHGRLRRHRQTLRRELCALGLKLTVTEPAYGTAMIVYGSEITVSKRVPGECVRVHYACVPCVSKVRVWRERCRGRLPIMAADQPAIHGHSFAKKTFHKPTYCHHCSDMLWGLIQQGYICEGFLVPEIELGLLVSGIKPGSISPRLEQGFPVIKTEHSIKDITRVHCTWD</sequence>
<keyword evidence="2" id="KW-0862">Zinc</keyword>
<gene>
    <name evidence="5" type="ORF">TCEB3V08_LOCUS728</name>
</gene>
<evidence type="ECO:0000256" key="1">
    <source>
        <dbReference type="ARBA" id="ARBA00022723"/>
    </source>
</evidence>
<organism evidence="5">
    <name type="scientific">Timema cristinae</name>
    <name type="common">Walking stick</name>
    <dbReference type="NCBI Taxonomy" id="61476"/>
    <lineage>
        <taxon>Eukaryota</taxon>
        <taxon>Metazoa</taxon>
        <taxon>Ecdysozoa</taxon>
        <taxon>Arthropoda</taxon>
        <taxon>Hexapoda</taxon>
        <taxon>Insecta</taxon>
        <taxon>Pterygota</taxon>
        <taxon>Neoptera</taxon>
        <taxon>Polyneoptera</taxon>
        <taxon>Phasmatodea</taxon>
        <taxon>Timematodea</taxon>
        <taxon>Timematoidea</taxon>
        <taxon>Timematidae</taxon>
        <taxon>Timema</taxon>
    </lineage>
</organism>
<dbReference type="InterPro" id="IPR002219">
    <property type="entry name" value="PKC_DAG/PE"/>
</dbReference>
<feature type="region of interest" description="Disordered" evidence="3">
    <location>
        <begin position="234"/>
        <end position="289"/>
    </location>
</feature>
<dbReference type="SUPFAM" id="SSF57889">
    <property type="entry name" value="Cysteine-rich domain"/>
    <property type="match status" value="1"/>
</dbReference>
<accession>A0A7R9C9Q9</accession>
<name>A0A7R9C9Q9_TIMCR</name>
<dbReference type="AlphaFoldDB" id="A0A7R9C9Q9"/>
<keyword evidence="1" id="KW-0479">Metal-binding</keyword>
<evidence type="ECO:0000313" key="5">
    <source>
        <dbReference type="EMBL" id="CAD7392716.1"/>
    </source>
</evidence>
<feature type="compositionally biased region" description="Basic and acidic residues" evidence="3">
    <location>
        <begin position="245"/>
        <end position="259"/>
    </location>
</feature>
<evidence type="ECO:0000259" key="4">
    <source>
        <dbReference type="PROSITE" id="PS50081"/>
    </source>
</evidence>
<evidence type="ECO:0000256" key="3">
    <source>
        <dbReference type="SAM" id="MobiDB-lite"/>
    </source>
</evidence>
<feature type="compositionally biased region" description="Basic residues" evidence="3">
    <location>
        <begin position="278"/>
        <end position="289"/>
    </location>
</feature>
<dbReference type="GO" id="GO:0046872">
    <property type="term" value="F:metal ion binding"/>
    <property type="evidence" value="ECO:0007669"/>
    <property type="project" value="UniProtKB-KW"/>
</dbReference>
<protein>
    <recommendedName>
        <fullName evidence="4">Phorbol-ester/DAG-type domain-containing protein</fullName>
    </recommendedName>
</protein>
<dbReference type="InterPro" id="IPR046349">
    <property type="entry name" value="C1-like_sf"/>
</dbReference>
<feature type="compositionally biased region" description="Polar residues" evidence="3">
    <location>
        <begin position="260"/>
        <end position="275"/>
    </location>
</feature>